<evidence type="ECO:0000313" key="3">
    <source>
        <dbReference type="EMBL" id="KAE9153920.1"/>
    </source>
</evidence>
<organism evidence="3 11">
    <name type="scientific">Phytophthora fragariae</name>
    <dbReference type="NCBI Taxonomy" id="53985"/>
    <lineage>
        <taxon>Eukaryota</taxon>
        <taxon>Sar</taxon>
        <taxon>Stramenopiles</taxon>
        <taxon>Oomycota</taxon>
        <taxon>Peronosporomycetes</taxon>
        <taxon>Peronosporales</taxon>
        <taxon>Peronosporaceae</taxon>
        <taxon>Phytophthora</taxon>
    </lineage>
</organism>
<dbReference type="OrthoDB" id="114251at2759"/>
<reference evidence="8 9" key="1">
    <citation type="submission" date="2018-08" db="EMBL/GenBank/DDBJ databases">
        <title>Genomic investigation of the strawberry pathogen Phytophthora fragariae indicates pathogenicity is determined by transcriptional variation in three key races.</title>
        <authorList>
            <person name="Adams T.M."/>
            <person name="Armitage A.D."/>
            <person name="Sobczyk M.K."/>
            <person name="Bates H.J."/>
            <person name="Dunwell J.M."/>
            <person name="Nellist C.F."/>
            <person name="Harrison R.J."/>
        </authorList>
    </citation>
    <scope>NUCLEOTIDE SEQUENCE [LARGE SCALE GENOMIC DNA]</scope>
    <source>
        <strain evidence="7 9">A4</strain>
        <strain evidence="6 10">BC-1</strain>
        <strain evidence="5 13">BC-23</strain>
        <strain evidence="4 8">NOV-27</strain>
        <strain evidence="3 11">NOV-5</strain>
        <strain evidence="2 12">SCRP245</strain>
    </source>
</reference>
<sequence>MYPFHVSTPSSAVSLSRLSSIAPVAPCRMQHVAALDAYDFDDASAATQEIVDECKRRSCHSRAKRQQRGSSTAISHHSTDAGAATDALRFADVRTQDPAVLAHLLADHFVAKGASNAALAAPSAPAKPQHRARPVAGAVSLGSFRSWQFGERCLATYRVLFGRPLCSAATPTVVPPCSPRPRKRKHVTPPTSSSSESSEGDQLDMMELETTGEMLALPTVDELLELPTDDVFVVDGKADVSATPLEADDVFTGLALDLDAGLGSDATVGGDAIDLLWDLDADGGVEELRFLAPSPSSFSPVSEAMQDI</sequence>
<dbReference type="Proteomes" id="UP000476176">
    <property type="component" value="Unassembled WGS sequence"/>
</dbReference>
<dbReference type="Proteomes" id="UP000460718">
    <property type="component" value="Unassembled WGS sequence"/>
</dbReference>
<evidence type="ECO:0000256" key="1">
    <source>
        <dbReference type="SAM" id="MobiDB-lite"/>
    </source>
</evidence>
<evidence type="ECO:0000313" key="10">
    <source>
        <dbReference type="Proteomes" id="UP000440367"/>
    </source>
</evidence>
<evidence type="ECO:0000313" key="2">
    <source>
        <dbReference type="EMBL" id="KAE9027625.1"/>
    </source>
</evidence>
<dbReference type="EMBL" id="QXFW01000057">
    <property type="protein sequence ID" value="KAE9027625.1"/>
    <property type="molecule type" value="Genomic_DNA"/>
</dbReference>
<dbReference type="AlphaFoldDB" id="A0A6A3UU90"/>
<feature type="region of interest" description="Disordered" evidence="1">
    <location>
        <begin position="171"/>
        <end position="202"/>
    </location>
</feature>
<evidence type="ECO:0000313" key="11">
    <source>
        <dbReference type="Proteomes" id="UP000440732"/>
    </source>
</evidence>
<evidence type="ECO:0000313" key="5">
    <source>
        <dbReference type="EMBL" id="KAE9248714.1"/>
    </source>
</evidence>
<feature type="compositionally biased region" description="Low complexity" evidence="1">
    <location>
        <begin position="188"/>
        <end position="197"/>
    </location>
</feature>
<name>A0A6A3UU90_9STRA</name>
<dbReference type="EMBL" id="QXGC01000120">
    <property type="protein sequence ID" value="KAE9248714.1"/>
    <property type="molecule type" value="Genomic_DNA"/>
</dbReference>
<gene>
    <name evidence="7" type="ORF">PF001_g2265</name>
    <name evidence="6" type="ORF">PF002_g2862</name>
    <name evidence="5" type="ORF">PF004_g3717</name>
    <name evidence="4" type="ORF">PF005_g2488</name>
    <name evidence="3" type="ORF">PF006_g1980</name>
    <name evidence="2" type="ORF">PF011_g1950</name>
</gene>
<evidence type="ECO:0000313" key="7">
    <source>
        <dbReference type="EMBL" id="KAE9326769.1"/>
    </source>
</evidence>
<dbReference type="Proteomes" id="UP000433483">
    <property type="component" value="Unassembled WGS sequence"/>
</dbReference>
<evidence type="ECO:0000313" key="8">
    <source>
        <dbReference type="Proteomes" id="UP000433483"/>
    </source>
</evidence>
<evidence type="ECO:0000313" key="6">
    <source>
        <dbReference type="EMBL" id="KAE9254424.1"/>
    </source>
</evidence>
<evidence type="ECO:0000313" key="9">
    <source>
        <dbReference type="Proteomes" id="UP000437068"/>
    </source>
</evidence>
<dbReference type="EMBL" id="QXGD01000077">
    <property type="protein sequence ID" value="KAE9254424.1"/>
    <property type="molecule type" value="Genomic_DNA"/>
</dbReference>
<evidence type="ECO:0000313" key="4">
    <source>
        <dbReference type="EMBL" id="KAE9233008.1"/>
    </source>
</evidence>
<comment type="caution">
    <text evidence="3">The sequence shown here is derived from an EMBL/GenBank/DDBJ whole genome shotgun (WGS) entry which is preliminary data.</text>
</comment>
<feature type="compositionally biased region" description="Basic residues" evidence="1">
    <location>
        <begin position="57"/>
        <end position="67"/>
    </location>
</feature>
<dbReference type="EMBL" id="QXGB01000068">
    <property type="protein sequence ID" value="KAE9233008.1"/>
    <property type="molecule type" value="Genomic_DNA"/>
</dbReference>
<feature type="region of interest" description="Disordered" evidence="1">
    <location>
        <begin position="57"/>
        <end position="80"/>
    </location>
</feature>
<accession>A0A6A3UU90</accession>
<evidence type="ECO:0000313" key="13">
    <source>
        <dbReference type="Proteomes" id="UP000476176"/>
    </source>
</evidence>
<dbReference type="Proteomes" id="UP000440367">
    <property type="component" value="Unassembled WGS sequence"/>
</dbReference>
<proteinExistence type="predicted"/>
<keyword evidence="8" id="KW-1185">Reference proteome</keyword>
<dbReference type="Proteomes" id="UP000437068">
    <property type="component" value="Unassembled WGS sequence"/>
</dbReference>
<protein>
    <submittedName>
        <fullName evidence="3">Uncharacterized protein</fullName>
    </submittedName>
</protein>
<dbReference type="Proteomes" id="UP000440732">
    <property type="component" value="Unassembled WGS sequence"/>
</dbReference>
<dbReference type="EMBL" id="QXGA01000053">
    <property type="protein sequence ID" value="KAE9153920.1"/>
    <property type="molecule type" value="Genomic_DNA"/>
</dbReference>
<dbReference type="EMBL" id="QXGE01000062">
    <property type="protein sequence ID" value="KAE9326769.1"/>
    <property type="molecule type" value="Genomic_DNA"/>
</dbReference>
<evidence type="ECO:0000313" key="12">
    <source>
        <dbReference type="Proteomes" id="UP000460718"/>
    </source>
</evidence>